<organism evidence="1 2">
    <name type="scientific">Smallanthus sonchifolius</name>
    <dbReference type="NCBI Taxonomy" id="185202"/>
    <lineage>
        <taxon>Eukaryota</taxon>
        <taxon>Viridiplantae</taxon>
        <taxon>Streptophyta</taxon>
        <taxon>Embryophyta</taxon>
        <taxon>Tracheophyta</taxon>
        <taxon>Spermatophyta</taxon>
        <taxon>Magnoliopsida</taxon>
        <taxon>eudicotyledons</taxon>
        <taxon>Gunneridae</taxon>
        <taxon>Pentapetalae</taxon>
        <taxon>asterids</taxon>
        <taxon>campanulids</taxon>
        <taxon>Asterales</taxon>
        <taxon>Asteraceae</taxon>
        <taxon>Asteroideae</taxon>
        <taxon>Heliantheae alliance</taxon>
        <taxon>Millerieae</taxon>
        <taxon>Smallanthus</taxon>
    </lineage>
</organism>
<dbReference type="EMBL" id="CM042029">
    <property type="protein sequence ID" value="KAI3795306.1"/>
    <property type="molecule type" value="Genomic_DNA"/>
</dbReference>
<reference evidence="2" key="1">
    <citation type="journal article" date="2022" name="Mol. Ecol. Resour.">
        <title>The genomes of chicory, endive, great burdock and yacon provide insights into Asteraceae palaeo-polyploidization history and plant inulin production.</title>
        <authorList>
            <person name="Fan W."/>
            <person name="Wang S."/>
            <person name="Wang H."/>
            <person name="Wang A."/>
            <person name="Jiang F."/>
            <person name="Liu H."/>
            <person name="Zhao H."/>
            <person name="Xu D."/>
            <person name="Zhang Y."/>
        </authorList>
    </citation>
    <scope>NUCLEOTIDE SEQUENCE [LARGE SCALE GENOMIC DNA]</scope>
    <source>
        <strain evidence="2">cv. Yunnan</strain>
    </source>
</reference>
<keyword evidence="2" id="KW-1185">Reference proteome</keyword>
<comment type="caution">
    <text evidence="1">The sequence shown here is derived from an EMBL/GenBank/DDBJ whole genome shotgun (WGS) entry which is preliminary data.</text>
</comment>
<evidence type="ECO:0000313" key="2">
    <source>
        <dbReference type="Proteomes" id="UP001056120"/>
    </source>
</evidence>
<proteinExistence type="predicted"/>
<reference evidence="1 2" key="2">
    <citation type="journal article" date="2022" name="Mol. Ecol. Resour.">
        <title>The genomes of chicory, endive, great burdock and yacon provide insights into Asteraceae paleo-polyploidization history and plant inulin production.</title>
        <authorList>
            <person name="Fan W."/>
            <person name="Wang S."/>
            <person name="Wang H."/>
            <person name="Wang A."/>
            <person name="Jiang F."/>
            <person name="Liu H."/>
            <person name="Zhao H."/>
            <person name="Xu D."/>
            <person name="Zhang Y."/>
        </authorList>
    </citation>
    <scope>NUCLEOTIDE SEQUENCE [LARGE SCALE GENOMIC DNA]</scope>
    <source>
        <strain evidence="2">cv. Yunnan</strain>
        <tissue evidence="1">Leaves</tissue>
    </source>
</reference>
<protein>
    <submittedName>
        <fullName evidence="1">Uncharacterized protein</fullName>
    </submittedName>
</protein>
<accession>A0ACB9HII7</accession>
<name>A0ACB9HII7_9ASTR</name>
<sequence length="95" mass="10536">MVLKVAAKLLYGVQKNASMGLTSMVGPVEKIAACDQPIKGFYIMIYNVPQSYKVTVMSYINHLRVALGTEKGIIDPQKLKRCIQEAYEMVLKAAL</sequence>
<dbReference type="Proteomes" id="UP001056120">
    <property type="component" value="Linkage Group LG12"/>
</dbReference>
<evidence type="ECO:0000313" key="1">
    <source>
        <dbReference type="EMBL" id="KAI3795306.1"/>
    </source>
</evidence>
<gene>
    <name evidence="1" type="ORF">L1987_37957</name>
</gene>